<dbReference type="EMBL" id="JAHDYR010000014">
    <property type="protein sequence ID" value="KAG9394634.1"/>
    <property type="molecule type" value="Genomic_DNA"/>
</dbReference>
<dbReference type="SUPFAM" id="SSF51294">
    <property type="entry name" value="Hedgehog/intein (Hint) domain"/>
    <property type="match status" value="1"/>
</dbReference>
<comment type="caution">
    <text evidence="3">The sequence shown here is derived from an EMBL/GenBank/DDBJ whole genome shotgun (WGS) entry which is preliminary data.</text>
</comment>
<dbReference type="OrthoDB" id="1931567at2759"/>
<evidence type="ECO:0000259" key="2">
    <source>
        <dbReference type="Pfam" id="PF05203"/>
    </source>
</evidence>
<dbReference type="GO" id="GO:0030908">
    <property type="term" value="P:protein splicing"/>
    <property type="evidence" value="ECO:0007669"/>
    <property type="project" value="InterPro"/>
</dbReference>
<gene>
    <name evidence="3" type="ORF">J8273_3888</name>
</gene>
<proteinExistence type="predicted"/>
<sequence length="330" mass="35071">MSSESIGANTPDERSKSSQKRAQSSEDSYTPVARCLGTNTQVTMADGSTRFVQDISNGDKVMGDDGTARKVIAFSTGSMDLYCIREIGGDGIWACSGDHLCVLIVGRPRIERADVDGMVVVTTTPHVPKAETVTVPVESARELLARHRTEFLVPARELESACANVAPLKVYMRRASTLPAIFPPQMTLDDAYHAGYGLLSAKELSVSDAWQSPQHRSAMVAGAVDAAGSLTVAIESPQVRAVFATACRSLCITVRMGSGTVTLDGGAAVIVPFLRSEGLADAAVASAPARFTYPFTVSAIGKDSYYGFDLDGNRRFLLGDLTVTHNSTPE</sequence>
<keyword evidence="4" id="KW-1185">Reference proteome</keyword>
<dbReference type="InterPro" id="IPR007868">
    <property type="entry name" value="Hom_end_hint"/>
</dbReference>
<evidence type="ECO:0000313" key="4">
    <source>
        <dbReference type="Proteomes" id="UP000717585"/>
    </source>
</evidence>
<dbReference type="InterPro" id="IPR036844">
    <property type="entry name" value="Hint_dom_sf"/>
</dbReference>
<feature type="domain" description="Hom-end-associated Hint" evidence="2">
    <location>
        <begin position="35"/>
        <end position="101"/>
    </location>
</feature>
<protein>
    <recommendedName>
        <fullName evidence="2">Hom-end-associated Hint domain-containing protein</fullName>
    </recommendedName>
</protein>
<reference evidence="3" key="1">
    <citation type="submission" date="2021-05" db="EMBL/GenBank/DDBJ databases">
        <title>A free-living protist that lacks canonical eukaryotic 1 DNA replication and segregation systems.</title>
        <authorList>
            <person name="Salas-Leiva D.E."/>
            <person name="Tromer E.C."/>
            <person name="Curtis B.A."/>
            <person name="Jerlstrom-Hultqvist J."/>
            <person name="Kolisko M."/>
            <person name="Yi Z."/>
            <person name="Salas-Leiva J.S."/>
            <person name="Gallot-Lavallee L."/>
            <person name="Kops G.J.P.L."/>
            <person name="Archibald J.M."/>
            <person name="Simpson A.G.B."/>
            <person name="Roger A.J."/>
        </authorList>
    </citation>
    <scope>NUCLEOTIDE SEQUENCE</scope>
    <source>
        <strain evidence="3">BICM</strain>
    </source>
</reference>
<dbReference type="AlphaFoldDB" id="A0A8J6B7C9"/>
<feature type="region of interest" description="Disordered" evidence="1">
    <location>
        <begin position="1"/>
        <end position="33"/>
    </location>
</feature>
<evidence type="ECO:0000313" key="3">
    <source>
        <dbReference type="EMBL" id="KAG9394634.1"/>
    </source>
</evidence>
<dbReference type="Gene3D" id="2.170.16.10">
    <property type="entry name" value="Hedgehog/Intein (Hint) domain"/>
    <property type="match status" value="2"/>
</dbReference>
<evidence type="ECO:0000256" key="1">
    <source>
        <dbReference type="SAM" id="MobiDB-lite"/>
    </source>
</evidence>
<organism evidence="3 4">
    <name type="scientific">Carpediemonas membranifera</name>
    <dbReference type="NCBI Taxonomy" id="201153"/>
    <lineage>
        <taxon>Eukaryota</taxon>
        <taxon>Metamonada</taxon>
        <taxon>Carpediemonas-like organisms</taxon>
        <taxon>Carpediemonas</taxon>
    </lineage>
</organism>
<dbReference type="Proteomes" id="UP000717585">
    <property type="component" value="Unassembled WGS sequence"/>
</dbReference>
<name>A0A8J6B7C9_9EUKA</name>
<dbReference type="Pfam" id="PF05203">
    <property type="entry name" value="Hom_end_hint"/>
    <property type="match status" value="1"/>
</dbReference>
<accession>A0A8J6B7C9</accession>